<accession>A0A8H8R501</accession>
<protein>
    <recommendedName>
        <fullName evidence="4">Fungal N-terminal domain-containing protein</fullName>
    </recommendedName>
</protein>
<keyword evidence="3" id="KW-1185">Reference proteome</keyword>
<dbReference type="Proteomes" id="UP000431533">
    <property type="component" value="Unassembled WGS sequence"/>
</dbReference>
<sequence>MAEALGVVASGIAVTQLATQVASSVIKLKNCWEQIKNVPTEISYLLREIDSLKLILCHIQDDQASLWEPNSVGNGVHLRQSLELCKQGSAELETLVNELGAKIEGKHGLKKKLGSAKVVLKNEEIKVLKRRLKSTIRLLSLSYQCHTSAMIQMQSEVIVTRVANHIASTTLKPRGSDDTVIETPTLQDVSQTHMIDFNPYEYWTGSPSWICYIAGNFEYRKSYRKHRGKEGDEHYARYMLPRWLSDKVWEYRAHNTNFGWRINLQTCRYLSVDSPFFKAIHNRDLVSVRNMLSTREAFVTDRIEHRSYPFRDDLWDGWKRFVGGQTALHLATKWGDLEMSQLLLSEGADPLALDDENK</sequence>
<dbReference type="EMBL" id="QGMH01000031">
    <property type="protein sequence ID" value="TVY28448.1"/>
    <property type="molecule type" value="Genomic_DNA"/>
</dbReference>
<dbReference type="InterPro" id="IPR002110">
    <property type="entry name" value="Ankyrin_rpt"/>
</dbReference>
<dbReference type="InterPro" id="IPR036770">
    <property type="entry name" value="Ankyrin_rpt-contain_sf"/>
</dbReference>
<organism evidence="2 3">
    <name type="scientific">Lachnellula hyalina</name>
    <dbReference type="NCBI Taxonomy" id="1316788"/>
    <lineage>
        <taxon>Eukaryota</taxon>
        <taxon>Fungi</taxon>
        <taxon>Dikarya</taxon>
        <taxon>Ascomycota</taxon>
        <taxon>Pezizomycotina</taxon>
        <taxon>Leotiomycetes</taxon>
        <taxon>Helotiales</taxon>
        <taxon>Lachnaceae</taxon>
        <taxon>Lachnellula</taxon>
    </lineage>
</organism>
<dbReference type="RefSeq" id="XP_031007236.1">
    <property type="nucleotide sequence ID" value="XM_031147811.1"/>
</dbReference>
<dbReference type="SMART" id="SM00248">
    <property type="entry name" value="ANK"/>
    <property type="match status" value="1"/>
</dbReference>
<dbReference type="PROSITE" id="PS50297">
    <property type="entry name" value="ANK_REP_REGION"/>
    <property type="match status" value="1"/>
</dbReference>
<gene>
    <name evidence="2" type="ORF">LHYA1_G002837</name>
</gene>
<comment type="caution">
    <text evidence="2">The sequence shown here is derived from an EMBL/GenBank/DDBJ whole genome shotgun (WGS) entry which is preliminary data.</text>
</comment>
<dbReference type="SUPFAM" id="SSF48403">
    <property type="entry name" value="Ankyrin repeat"/>
    <property type="match status" value="1"/>
</dbReference>
<proteinExistence type="predicted"/>
<dbReference type="Gene3D" id="1.25.40.20">
    <property type="entry name" value="Ankyrin repeat-containing domain"/>
    <property type="match status" value="1"/>
</dbReference>
<evidence type="ECO:0008006" key="4">
    <source>
        <dbReference type="Google" id="ProtNLM"/>
    </source>
</evidence>
<feature type="repeat" description="ANK" evidence="1">
    <location>
        <begin position="323"/>
        <end position="355"/>
    </location>
</feature>
<dbReference type="OrthoDB" id="3200163at2759"/>
<dbReference type="PROSITE" id="PS50088">
    <property type="entry name" value="ANK_REPEAT"/>
    <property type="match status" value="1"/>
</dbReference>
<keyword evidence="1" id="KW-0040">ANK repeat</keyword>
<name>A0A8H8R501_9HELO</name>
<reference evidence="2 3" key="1">
    <citation type="submission" date="2018-05" db="EMBL/GenBank/DDBJ databases">
        <title>Genome sequencing and assembly of the regulated plant pathogen Lachnellula willkommii and related sister species for the development of diagnostic species identification markers.</title>
        <authorList>
            <person name="Giroux E."/>
            <person name="Bilodeau G."/>
        </authorList>
    </citation>
    <scope>NUCLEOTIDE SEQUENCE [LARGE SCALE GENOMIC DNA]</scope>
    <source>
        <strain evidence="2 3">CBS 185.66</strain>
    </source>
</reference>
<evidence type="ECO:0000256" key="1">
    <source>
        <dbReference type="PROSITE-ProRule" id="PRU00023"/>
    </source>
</evidence>
<dbReference type="GeneID" id="41983035"/>
<evidence type="ECO:0000313" key="2">
    <source>
        <dbReference type="EMBL" id="TVY28448.1"/>
    </source>
</evidence>
<evidence type="ECO:0000313" key="3">
    <source>
        <dbReference type="Proteomes" id="UP000431533"/>
    </source>
</evidence>
<dbReference type="AlphaFoldDB" id="A0A8H8R501"/>
<dbReference type="Pfam" id="PF00023">
    <property type="entry name" value="Ank"/>
    <property type="match status" value="1"/>
</dbReference>